<dbReference type="Gene3D" id="3.30.2410.10">
    <property type="entry name" value="Hect, E3 ligase catalytic domain"/>
    <property type="match status" value="1"/>
</dbReference>
<name>A0A8B8BY17_CRAVI</name>
<dbReference type="SUPFAM" id="SSF56204">
    <property type="entry name" value="Hect, E3 ligase catalytic domain"/>
    <property type="match status" value="1"/>
</dbReference>
<gene>
    <name evidence="5" type="primary">LOC111113745</name>
</gene>
<dbReference type="InterPro" id="IPR035983">
    <property type="entry name" value="Hect_E3_ubiquitin_ligase"/>
</dbReference>
<dbReference type="OrthoDB" id="2384350at2759"/>
<accession>A0A8B8BY17</accession>
<dbReference type="Proteomes" id="UP000694844">
    <property type="component" value="Chromosome 1"/>
</dbReference>
<dbReference type="PROSITE" id="PS50237">
    <property type="entry name" value="HECT"/>
    <property type="match status" value="1"/>
</dbReference>
<dbReference type="Gene3D" id="3.90.1750.10">
    <property type="entry name" value="Hect, E3 ligase catalytic domains"/>
    <property type="match status" value="1"/>
</dbReference>
<dbReference type="KEGG" id="cvn:111113745"/>
<reference evidence="4" key="1">
    <citation type="submission" date="2024-06" db="UniProtKB">
        <authorList>
            <consortium name="RefSeq"/>
        </authorList>
    </citation>
    <scope>NUCLEOTIDE SEQUENCE [LARGE SCALE GENOMIC DNA]</scope>
</reference>
<sequence>MGGQSPSKEEPPPLFETQHRNFESVLADLRRQQTGKKVILKADRSSLLQGSLPHFKGPGSELSPIDVVLHTERNEEPCTNLGGANREFFTLLLEEFKSSNLDMFEGPGSFLLPVFNQKALTGNLFYFFGKISVLSILADGPGFPYFPPFLVSYLRGREFEHELSSLYIINPLLTEFINQICNASIQEELDRIIDEDEERFTDHCGWARTDMITPSKRMMFVQTLIRWELFDKRKEVYDQLKKGLNVLHFLDLTSDLQDFEHLFLCRNKDKTTADFIRKKLIPEVKKLTPQDKEEEDAQKFTLRCLEDLEDEEAAHLFQFITGLDDLPARELPIGVEFNRVNRVTELPEAITCVQRLILPLGNKSKMQLYSSFHKALKFGRIGFGEKNSPKK</sequence>
<dbReference type="GeneID" id="111113745"/>
<evidence type="ECO:0000256" key="1">
    <source>
        <dbReference type="ARBA" id="ARBA00022786"/>
    </source>
</evidence>
<feature type="domain" description="HECT" evidence="3">
    <location>
        <begin position="69"/>
        <end position="359"/>
    </location>
</feature>
<dbReference type="Gene3D" id="3.30.2160.10">
    <property type="entry name" value="Hect, E3 ligase catalytic domain"/>
    <property type="match status" value="1"/>
</dbReference>
<organism evidence="4 5">
    <name type="scientific">Crassostrea virginica</name>
    <name type="common">Eastern oyster</name>
    <dbReference type="NCBI Taxonomy" id="6565"/>
    <lineage>
        <taxon>Eukaryota</taxon>
        <taxon>Metazoa</taxon>
        <taxon>Spiralia</taxon>
        <taxon>Lophotrochozoa</taxon>
        <taxon>Mollusca</taxon>
        <taxon>Bivalvia</taxon>
        <taxon>Autobranchia</taxon>
        <taxon>Pteriomorphia</taxon>
        <taxon>Ostreida</taxon>
        <taxon>Ostreoidea</taxon>
        <taxon>Ostreidae</taxon>
        <taxon>Crassostrea</taxon>
    </lineage>
</organism>
<evidence type="ECO:0000313" key="5">
    <source>
        <dbReference type="RefSeq" id="XP_022307744.1"/>
    </source>
</evidence>
<dbReference type="AlphaFoldDB" id="A0A8B8BY17"/>
<evidence type="ECO:0000259" key="3">
    <source>
        <dbReference type="PROSITE" id="PS50237"/>
    </source>
</evidence>
<proteinExistence type="predicted"/>
<dbReference type="Pfam" id="PF00632">
    <property type="entry name" value="HECT"/>
    <property type="match status" value="1"/>
</dbReference>
<protein>
    <submittedName>
        <fullName evidence="5">Uncharacterized protein LOC111113745</fullName>
    </submittedName>
</protein>
<dbReference type="InterPro" id="IPR000569">
    <property type="entry name" value="HECT_dom"/>
</dbReference>
<evidence type="ECO:0000256" key="2">
    <source>
        <dbReference type="PROSITE-ProRule" id="PRU00104"/>
    </source>
</evidence>
<evidence type="ECO:0000313" key="4">
    <source>
        <dbReference type="Proteomes" id="UP000694844"/>
    </source>
</evidence>
<keyword evidence="1 2" id="KW-0833">Ubl conjugation pathway</keyword>
<feature type="active site" description="Glycyl thioester intermediate" evidence="2">
    <location>
        <position position="352"/>
    </location>
</feature>
<dbReference type="SMART" id="SM00119">
    <property type="entry name" value="HECTc"/>
    <property type="match status" value="1"/>
</dbReference>
<dbReference type="RefSeq" id="XP_022307744.1">
    <property type="nucleotide sequence ID" value="XM_022452036.1"/>
</dbReference>
<dbReference type="GO" id="GO:0004842">
    <property type="term" value="F:ubiquitin-protein transferase activity"/>
    <property type="evidence" value="ECO:0007669"/>
    <property type="project" value="InterPro"/>
</dbReference>
<reference evidence="5" key="2">
    <citation type="submission" date="2025-08" db="UniProtKB">
        <authorList>
            <consortium name="RefSeq"/>
        </authorList>
    </citation>
    <scope>IDENTIFICATION</scope>
    <source>
        <tissue evidence="5">Whole sample</tissue>
    </source>
</reference>
<keyword evidence="4" id="KW-1185">Reference proteome</keyword>